<dbReference type="PROSITE" id="PS50297">
    <property type="entry name" value="ANK_REP_REGION"/>
    <property type="match status" value="6"/>
</dbReference>
<dbReference type="InterPro" id="IPR036770">
    <property type="entry name" value="Ankyrin_rpt-contain_sf"/>
</dbReference>
<sequence length="542" mass="59952">MAKLTDIPPELMLHILEELYSTANIYALVRTSSELKKRCIDTLYKNHRDWVGVLLSAAQNGNLLTAQRAVQYDPMRDPEYDTSRVIRLIRRRLCQEAEYFGFDYYQVPYPDDSFDRNHPDDAIWPYRSDEFDLTNDRYDRLTLAENANMTHLAYTLAVGNDHLDIARALSPTGRPIDTVISRWGRTALHYAAYRGREQGIRFLLERGANVNATDSWDETALILAARHPSASCVELLLAEGATINACCDGRTAISYAVLIHADEVIEVLLAHDADLNVGVVTPLLQAIAGGDYSLVRRFLALGADPDVSTYNHKETALTLAINRSCGEEVVRMLLESGADVNAARDETTPLMCAANKKQDETVRMLLDRKADVNATNSAGRTALGLAILSGTCKSADLLIDSGADVNAVGPGPSTPLYLAIVYSGKKMVRLLLDKGADVNLHTGFGQTPLMIAARLPWAWAVTTLLNSGARVNSTSFHGETALMFAFTAWRIDMEMIRELLLRGADPNIGNSHGHTALDYARNYERAYERPRIVRLLLGWGAI</sequence>
<dbReference type="PANTHER" id="PTHR24193">
    <property type="entry name" value="ANKYRIN REPEAT PROTEIN"/>
    <property type="match status" value="1"/>
</dbReference>
<feature type="repeat" description="ANK" evidence="3">
    <location>
        <begin position="378"/>
        <end position="410"/>
    </location>
</feature>
<feature type="repeat" description="ANK" evidence="3">
    <location>
        <begin position="312"/>
        <end position="345"/>
    </location>
</feature>
<name>A0A1L9WS16_ASPA1</name>
<keyword evidence="1" id="KW-0677">Repeat</keyword>
<dbReference type="OrthoDB" id="20872at2759"/>
<keyword evidence="2 3" id="KW-0040">ANK repeat</keyword>
<feature type="repeat" description="ANK" evidence="3">
    <location>
        <begin position="477"/>
        <end position="511"/>
    </location>
</feature>
<dbReference type="PANTHER" id="PTHR24193:SF121">
    <property type="entry name" value="ADA2A-CONTAINING COMPLEX COMPONENT 3, ISOFORM D"/>
    <property type="match status" value="1"/>
</dbReference>
<feature type="repeat" description="ANK" evidence="3">
    <location>
        <begin position="444"/>
        <end position="476"/>
    </location>
</feature>
<dbReference type="RefSeq" id="XP_020055325.1">
    <property type="nucleotide sequence ID" value="XM_020203681.1"/>
</dbReference>
<gene>
    <name evidence="4" type="ORF">ASPACDRAFT_61660</name>
</gene>
<dbReference type="GeneID" id="30977495"/>
<dbReference type="EMBL" id="KV878979">
    <property type="protein sequence ID" value="OJJ98985.1"/>
    <property type="molecule type" value="Genomic_DNA"/>
</dbReference>
<dbReference type="VEuPathDB" id="FungiDB:ASPACDRAFT_61660"/>
<dbReference type="InterPro" id="IPR002110">
    <property type="entry name" value="Ankyrin_rpt"/>
</dbReference>
<dbReference type="SMART" id="SM00248">
    <property type="entry name" value="ANK"/>
    <property type="match status" value="10"/>
</dbReference>
<dbReference type="OMA" id="KQMETIQ"/>
<dbReference type="InterPro" id="IPR050663">
    <property type="entry name" value="Ankyrin-SOCS_Box"/>
</dbReference>
<dbReference type="GO" id="GO:0000976">
    <property type="term" value="F:transcription cis-regulatory region binding"/>
    <property type="evidence" value="ECO:0007669"/>
    <property type="project" value="TreeGrafter"/>
</dbReference>
<reference evidence="5" key="1">
    <citation type="journal article" date="2017" name="Genome Biol.">
        <title>Comparative genomics reveals high biological diversity and specific adaptations in the industrially and medically important fungal genus Aspergillus.</title>
        <authorList>
            <person name="de Vries R.P."/>
            <person name="Riley R."/>
            <person name="Wiebenga A."/>
            <person name="Aguilar-Osorio G."/>
            <person name="Amillis S."/>
            <person name="Uchima C.A."/>
            <person name="Anderluh G."/>
            <person name="Asadollahi M."/>
            <person name="Askin M."/>
            <person name="Barry K."/>
            <person name="Battaglia E."/>
            <person name="Bayram O."/>
            <person name="Benocci T."/>
            <person name="Braus-Stromeyer S.A."/>
            <person name="Caldana C."/>
            <person name="Canovas D."/>
            <person name="Cerqueira G.C."/>
            <person name="Chen F."/>
            <person name="Chen W."/>
            <person name="Choi C."/>
            <person name="Clum A."/>
            <person name="Dos Santos R.A."/>
            <person name="Damasio A.R."/>
            <person name="Diallinas G."/>
            <person name="Emri T."/>
            <person name="Fekete E."/>
            <person name="Flipphi M."/>
            <person name="Freyberg S."/>
            <person name="Gallo A."/>
            <person name="Gournas C."/>
            <person name="Habgood R."/>
            <person name="Hainaut M."/>
            <person name="Harispe M.L."/>
            <person name="Henrissat B."/>
            <person name="Hilden K.S."/>
            <person name="Hope R."/>
            <person name="Hossain A."/>
            <person name="Karabika E."/>
            <person name="Karaffa L."/>
            <person name="Karanyi Z."/>
            <person name="Krasevec N."/>
            <person name="Kuo A."/>
            <person name="Kusch H."/>
            <person name="LaButti K."/>
            <person name="Lagendijk E.L."/>
            <person name="Lapidus A."/>
            <person name="Levasseur A."/>
            <person name="Lindquist E."/>
            <person name="Lipzen A."/>
            <person name="Logrieco A.F."/>
            <person name="MacCabe A."/>
            <person name="Maekelae M.R."/>
            <person name="Malavazi I."/>
            <person name="Melin P."/>
            <person name="Meyer V."/>
            <person name="Mielnichuk N."/>
            <person name="Miskei M."/>
            <person name="Molnar A.P."/>
            <person name="Mule G."/>
            <person name="Ngan C.Y."/>
            <person name="Orejas M."/>
            <person name="Orosz E."/>
            <person name="Ouedraogo J.P."/>
            <person name="Overkamp K.M."/>
            <person name="Park H.-S."/>
            <person name="Perrone G."/>
            <person name="Piumi F."/>
            <person name="Punt P.J."/>
            <person name="Ram A.F."/>
            <person name="Ramon A."/>
            <person name="Rauscher S."/>
            <person name="Record E."/>
            <person name="Riano-Pachon D.M."/>
            <person name="Robert V."/>
            <person name="Roehrig J."/>
            <person name="Ruller R."/>
            <person name="Salamov A."/>
            <person name="Salih N.S."/>
            <person name="Samson R.A."/>
            <person name="Sandor E."/>
            <person name="Sanguinetti M."/>
            <person name="Schuetze T."/>
            <person name="Sepcic K."/>
            <person name="Shelest E."/>
            <person name="Sherlock G."/>
            <person name="Sophianopoulou V."/>
            <person name="Squina F.M."/>
            <person name="Sun H."/>
            <person name="Susca A."/>
            <person name="Todd R.B."/>
            <person name="Tsang A."/>
            <person name="Unkles S.E."/>
            <person name="van de Wiele N."/>
            <person name="van Rossen-Uffink D."/>
            <person name="Oliveira J.V."/>
            <person name="Vesth T.C."/>
            <person name="Visser J."/>
            <person name="Yu J.-H."/>
            <person name="Zhou M."/>
            <person name="Andersen M.R."/>
            <person name="Archer D.B."/>
            <person name="Baker S.E."/>
            <person name="Benoit I."/>
            <person name="Brakhage A.A."/>
            <person name="Braus G.H."/>
            <person name="Fischer R."/>
            <person name="Frisvad J.C."/>
            <person name="Goldman G.H."/>
            <person name="Houbraken J."/>
            <person name="Oakley B."/>
            <person name="Pocsi I."/>
            <person name="Scazzocchio C."/>
            <person name="Seiboth B."/>
            <person name="vanKuyk P.A."/>
            <person name="Wortman J."/>
            <person name="Dyer P.S."/>
            <person name="Grigoriev I.V."/>
        </authorList>
    </citation>
    <scope>NUCLEOTIDE SEQUENCE [LARGE SCALE GENOMIC DNA]</scope>
    <source>
        <strain evidence="5">ATCC 16872 / CBS 172.66 / WB 5094</strain>
    </source>
</reference>
<dbReference type="PRINTS" id="PR01415">
    <property type="entry name" value="ANKYRIN"/>
</dbReference>
<proteinExistence type="predicted"/>
<dbReference type="GO" id="GO:0005634">
    <property type="term" value="C:nucleus"/>
    <property type="evidence" value="ECO:0007669"/>
    <property type="project" value="TreeGrafter"/>
</dbReference>
<evidence type="ECO:0000313" key="4">
    <source>
        <dbReference type="EMBL" id="OJJ98985.1"/>
    </source>
</evidence>
<dbReference type="Gene3D" id="1.25.40.20">
    <property type="entry name" value="Ankyrin repeat-containing domain"/>
    <property type="match status" value="4"/>
</dbReference>
<feature type="repeat" description="ANK" evidence="3">
    <location>
        <begin position="248"/>
        <end position="277"/>
    </location>
</feature>
<feature type="repeat" description="ANK" evidence="3">
    <location>
        <begin position="345"/>
        <end position="377"/>
    </location>
</feature>
<accession>A0A1L9WS16</accession>
<dbReference type="AlphaFoldDB" id="A0A1L9WS16"/>
<evidence type="ECO:0000256" key="1">
    <source>
        <dbReference type="ARBA" id="ARBA00022737"/>
    </source>
</evidence>
<dbReference type="STRING" id="690307.A0A1L9WS16"/>
<dbReference type="Pfam" id="PF00023">
    <property type="entry name" value="Ank"/>
    <property type="match status" value="2"/>
</dbReference>
<dbReference type="SUPFAM" id="SSF48403">
    <property type="entry name" value="Ankyrin repeat"/>
    <property type="match status" value="1"/>
</dbReference>
<dbReference type="Pfam" id="PF12796">
    <property type="entry name" value="Ank_2"/>
    <property type="match status" value="4"/>
</dbReference>
<keyword evidence="5" id="KW-1185">Reference proteome</keyword>
<feature type="repeat" description="ANK" evidence="3">
    <location>
        <begin position="411"/>
        <end position="443"/>
    </location>
</feature>
<evidence type="ECO:0000256" key="2">
    <source>
        <dbReference type="ARBA" id="ARBA00023043"/>
    </source>
</evidence>
<evidence type="ECO:0000313" key="5">
    <source>
        <dbReference type="Proteomes" id="UP000184546"/>
    </source>
</evidence>
<protein>
    <submittedName>
        <fullName evidence="4">Uncharacterized protein</fullName>
    </submittedName>
</protein>
<dbReference type="GO" id="GO:0045944">
    <property type="term" value="P:positive regulation of transcription by RNA polymerase II"/>
    <property type="evidence" value="ECO:0007669"/>
    <property type="project" value="TreeGrafter"/>
</dbReference>
<dbReference type="Proteomes" id="UP000184546">
    <property type="component" value="Unassembled WGS sequence"/>
</dbReference>
<feature type="repeat" description="ANK" evidence="3">
    <location>
        <begin position="183"/>
        <end position="215"/>
    </location>
</feature>
<evidence type="ECO:0000256" key="3">
    <source>
        <dbReference type="PROSITE-ProRule" id="PRU00023"/>
    </source>
</evidence>
<dbReference type="PROSITE" id="PS50088">
    <property type="entry name" value="ANK_REPEAT"/>
    <property type="match status" value="8"/>
</dbReference>
<organism evidence="4 5">
    <name type="scientific">Aspergillus aculeatus (strain ATCC 16872 / CBS 172.66 / WB 5094)</name>
    <dbReference type="NCBI Taxonomy" id="690307"/>
    <lineage>
        <taxon>Eukaryota</taxon>
        <taxon>Fungi</taxon>
        <taxon>Dikarya</taxon>
        <taxon>Ascomycota</taxon>
        <taxon>Pezizomycotina</taxon>
        <taxon>Eurotiomycetes</taxon>
        <taxon>Eurotiomycetidae</taxon>
        <taxon>Eurotiales</taxon>
        <taxon>Aspergillaceae</taxon>
        <taxon>Aspergillus</taxon>
        <taxon>Aspergillus subgen. Circumdati</taxon>
    </lineage>
</organism>